<evidence type="ECO:0000313" key="1">
    <source>
        <dbReference type="EMBL" id="MBB5135288.1"/>
    </source>
</evidence>
<dbReference type="AlphaFoldDB" id="A0A840P6J1"/>
<name>A0A840P6J1_9ACTN</name>
<sequence>MSEDTLDEWYASLGVTGLTPAAWSLLRAVARGDTGAPGGVRGWLRTRAYRRRLPEFLALGDERCGEMRDMIARVRTPEELALLWQGPVGGYLHLAAGMVRASKAGEYPGDHRRLEIAAPGCGEDAPGDGVWGEVERAFGVFRAYWLRAGELSGHGGDLFFLPQEELSWVLCGDEEVLAAVPQRRAAYEGRAR</sequence>
<protein>
    <submittedName>
        <fullName evidence="1">Uncharacterized protein</fullName>
    </submittedName>
</protein>
<proteinExistence type="predicted"/>
<evidence type="ECO:0000313" key="2">
    <source>
        <dbReference type="Proteomes" id="UP000578449"/>
    </source>
</evidence>
<comment type="caution">
    <text evidence="1">The sequence shown here is derived from an EMBL/GenBank/DDBJ whole genome shotgun (WGS) entry which is preliminary data.</text>
</comment>
<keyword evidence="2" id="KW-1185">Reference proteome</keyword>
<gene>
    <name evidence="1" type="ORF">HNP84_005024</name>
</gene>
<organism evidence="1 2">
    <name type="scientific">Thermocatellispora tengchongensis</name>
    <dbReference type="NCBI Taxonomy" id="1073253"/>
    <lineage>
        <taxon>Bacteria</taxon>
        <taxon>Bacillati</taxon>
        <taxon>Actinomycetota</taxon>
        <taxon>Actinomycetes</taxon>
        <taxon>Streptosporangiales</taxon>
        <taxon>Streptosporangiaceae</taxon>
        <taxon>Thermocatellispora</taxon>
    </lineage>
</organism>
<reference evidence="1 2" key="1">
    <citation type="submission" date="2020-08" db="EMBL/GenBank/DDBJ databases">
        <title>Genomic Encyclopedia of Type Strains, Phase IV (KMG-IV): sequencing the most valuable type-strain genomes for metagenomic binning, comparative biology and taxonomic classification.</title>
        <authorList>
            <person name="Goeker M."/>
        </authorList>
    </citation>
    <scope>NUCLEOTIDE SEQUENCE [LARGE SCALE GENOMIC DNA]</scope>
    <source>
        <strain evidence="1 2">DSM 45615</strain>
    </source>
</reference>
<dbReference type="Proteomes" id="UP000578449">
    <property type="component" value="Unassembled WGS sequence"/>
</dbReference>
<dbReference type="RefSeq" id="WP_185052226.1">
    <property type="nucleotide sequence ID" value="NZ_BAABIX010000015.1"/>
</dbReference>
<accession>A0A840P6J1</accession>
<dbReference type="EMBL" id="JACHGN010000010">
    <property type="protein sequence ID" value="MBB5135288.1"/>
    <property type="molecule type" value="Genomic_DNA"/>
</dbReference>